<evidence type="ECO:0000256" key="4">
    <source>
        <dbReference type="ARBA" id="ARBA00022692"/>
    </source>
</evidence>
<dbReference type="RefSeq" id="WP_011944708.1">
    <property type="nucleotide sequence ID" value="NZ_LAOA01000119.1"/>
</dbReference>
<protein>
    <recommendedName>
        <fullName evidence="9">Sec-independent protein translocase protein TatA</fullName>
    </recommendedName>
</protein>
<dbReference type="AlphaFoldDB" id="A0A0F3NWQ7"/>
<comment type="caution">
    <text evidence="10">The sequence shown here is derived from an EMBL/GenBank/DDBJ whole genome shotgun (WGS) entry which is preliminary data.</text>
</comment>
<dbReference type="NCBIfam" id="TIGR01411">
    <property type="entry name" value="tatAE"/>
    <property type="match status" value="1"/>
</dbReference>
<dbReference type="PATRIC" id="fig|1359175.3.peg.308"/>
<keyword evidence="3 9" id="KW-1003">Cell membrane</keyword>
<name>A0A0F3NWQ7_ORITS</name>
<evidence type="ECO:0000313" key="10">
    <source>
        <dbReference type="EMBL" id="KJV72122.1"/>
    </source>
</evidence>
<dbReference type="Proteomes" id="UP000033671">
    <property type="component" value="Unassembled WGS sequence"/>
</dbReference>
<keyword evidence="6 9" id="KW-1133">Transmembrane helix</keyword>
<evidence type="ECO:0000313" key="11">
    <source>
        <dbReference type="Proteomes" id="UP000033671"/>
    </source>
</evidence>
<evidence type="ECO:0000256" key="8">
    <source>
        <dbReference type="ARBA" id="ARBA00023136"/>
    </source>
</evidence>
<dbReference type="PANTHER" id="PTHR42982">
    <property type="entry name" value="SEC-INDEPENDENT PROTEIN TRANSLOCASE PROTEIN TATA"/>
    <property type="match status" value="1"/>
</dbReference>
<accession>A0A0F3NWQ7</accession>
<comment type="similarity">
    <text evidence="9">Belongs to the TatA/E family.</text>
</comment>
<dbReference type="InterPro" id="IPR006312">
    <property type="entry name" value="TatA/E"/>
</dbReference>
<dbReference type="Gene3D" id="1.20.5.3310">
    <property type="match status" value="1"/>
</dbReference>
<dbReference type="EMBL" id="LAOA01000119">
    <property type="protein sequence ID" value="KJV72122.1"/>
    <property type="molecule type" value="Genomic_DNA"/>
</dbReference>
<dbReference type="InterPro" id="IPR003369">
    <property type="entry name" value="TatA/B/E"/>
</dbReference>
<evidence type="ECO:0000256" key="7">
    <source>
        <dbReference type="ARBA" id="ARBA00023010"/>
    </source>
</evidence>
<comment type="function">
    <text evidence="9">Part of the twin-arginine translocation (Tat) system that transports large folded proteins containing a characteristic twin-arginine motif in their signal peptide across membranes. TatA could form the protein-conducting channel of the Tat system.</text>
</comment>
<dbReference type="GO" id="GO:0043953">
    <property type="term" value="P:protein transport by the Tat complex"/>
    <property type="evidence" value="ECO:0007669"/>
    <property type="project" value="UniProtKB-UniRule"/>
</dbReference>
<dbReference type="PANTHER" id="PTHR42982:SF1">
    <property type="entry name" value="SEC-INDEPENDENT PROTEIN TRANSLOCASE PROTEIN TATA"/>
    <property type="match status" value="1"/>
</dbReference>
<reference evidence="10 11" key="1">
    <citation type="submission" date="2015-01" db="EMBL/GenBank/DDBJ databases">
        <title>Genome Sequencing of Rickettsiales.</title>
        <authorList>
            <person name="Daugherty S.C."/>
            <person name="Su Q."/>
            <person name="Abolude K."/>
            <person name="Beier-Sexton M."/>
            <person name="Carlyon J.A."/>
            <person name="Carter R."/>
            <person name="Day N.P."/>
            <person name="Dumler S.J."/>
            <person name="Dyachenko V."/>
            <person name="Godinez A."/>
            <person name="Kurtti T.J."/>
            <person name="Lichay M."/>
            <person name="Mullins K.E."/>
            <person name="Ott S."/>
            <person name="Pappas-Brown V."/>
            <person name="Paris D.H."/>
            <person name="Patel P."/>
            <person name="Richards A.L."/>
            <person name="Sadzewicz L."/>
            <person name="Sears K."/>
            <person name="Seidman D."/>
            <person name="Sengamalay N."/>
            <person name="Stenos J."/>
            <person name="Tallon L.J."/>
            <person name="Vincent G."/>
            <person name="Fraser C.M."/>
            <person name="Munderloh U."/>
            <person name="Dunning-Hotopp J.C."/>
        </authorList>
    </citation>
    <scope>NUCLEOTIDE SEQUENCE [LARGE SCALE GENOMIC DNA]</scope>
    <source>
        <strain evidence="10 11">TA716</strain>
    </source>
</reference>
<evidence type="ECO:0000256" key="9">
    <source>
        <dbReference type="HAMAP-Rule" id="MF_00236"/>
    </source>
</evidence>
<keyword evidence="5 9" id="KW-0653">Protein transport</keyword>
<evidence type="ECO:0000256" key="2">
    <source>
        <dbReference type="ARBA" id="ARBA00022448"/>
    </source>
</evidence>
<proteinExistence type="inferred from homology"/>
<evidence type="ECO:0000256" key="1">
    <source>
        <dbReference type="ARBA" id="ARBA00004162"/>
    </source>
</evidence>
<dbReference type="Pfam" id="PF02416">
    <property type="entry name" value="TatA_B_E"/>
    <property type="match status" value="1"/>
</dbReference>
<dbReference type="HAMAP" id="MF_00236">
    <property type="entry name" value="TatA_E"/>
    <property type="match status" value="1"/>
</dbReference>
<dbReference type="GO" id="GO:0008320">
    <property type="term" value="F:protein transmembrane transporter activity"/>
    <property type="evidence" value="ECO:0007669"/>
    <property type="project" value="UniProtKB-UniRule"/>
</dbReference>
<keyword evidence="2 9" id="KW-0813">Transport</keyword>
<evidence type="ECO:0000256" key="6">
    <source>
        <dbReference type="ARBA" id="ARBA00022989"/>
    </source>
</evidence>
<dbReference type="NCBIfam" id="NF002402">
    <property type="entry name" value="PRK01470.1"/>
    <property type="match status" value="1"/>
</dbReference>
<evidence type="ECO:0000256" key="5">
    <source>
        <dbReference type="ARBA" id="ARBA00022927"/>
    </source>
</evidence>
<keyword evidence="4 9" id="KW-0812">Transmembrane</keyword>
<sequence length="52" mass="5643">MGISSAQLLIILLIILVLFGAGRLPQVMSDLGKGIKAFKDSLDNDTKKKKKD</sequence>
<keyword evidence="7 9" id="KW-0811">Translocation</keyword>
<comment type="subcellular location">
    <subcellularLocation>
        <location evidence="1 9">Cell membrane</location>
        <topology evidence="1 9">Single-pass membrane protein</topology>
    </subcellularLocation>
</comment>
<keyword evidence="8 9" id="KW-0472">Membrane</keyword>
<comment type="subunit">
    <text evidence="9">The Tat system comprises two distinct complexes: a TatABC complex, containing multiple copies of TatA, TatB and TatC subunits, and a separate TatA complex, containing only TatA subunits. Substrates initially bind to the TatABC complex, which probably triggers association of the separate TatA complex to form the active translocon.</text>
</comment>
<evidence type="ECO:0000256" key="3">
    <source>
        <dbReference type="ARBA" id="ARBA00022475"/>
    </source>
</evidence>
<dbReference type="GO" id="GO:0033281">
    <property type="term" value="C:TAT protein transport complex"/>
    <property type="evidence" value="ECO:0007669"/>
    <property type="project" value="UniProtKB-UniRule"/>
</dbReference>
<gene>
    <name evidence="9 10" type="primary">tatA</name>
    <name evidence="10" type="ORF">OTSTA716_2048</name>
</gene>
<organism evidence="10 11">
    <name type="scientific">Orientia tsutsugamushi str. TA716</name>
    <dbReference type="NCBI Taxonomy" id="1359175"/>
    <lineage>
        <taxon>Bacteria</taxon>
        <taxon>Pseudomonadati</taxon>
        <taxon>Pseudomonadota</taxon>
        <taxon>Alphaproteobacteria</taxon>
        <taxon>Rickettsiales</taxon>
        <taxon>Rickettsiaceae</taxon>
        <taxon>Rickettsieae</taxon>
        <taxon>Orientia</taxon>
    </lineage>
</organism>